<dbReference type="AlphaFoldDB" id="A0A6A5TFP3"/>
<dbReference type="EMBL" id="ML977017">
    <property type="protein sequence ID" value="KAF1951401.1"/>
    <property type="molecule type" value="Genomic_DNA"/>
</dbReference>
<reference evidence="1" key="1">
    <citation type="journal article" date="2020" name="Stud. Mycol.">
        <title>101 Dothideomycetes genomes: a test case for predicting lifestyles and emergence of pathogens.</title>
        <authorList>
            <person name="Haridas S."/>
            <person name="Albert R."/>
            <person name="Binder M."/>
            <person name="Bloem J."/>
            <person name="Labutti K."/>
            <person name="Salamov A."/>
            <person name="Andreopoulos B."/>
            <person name="Baker S."/>
            <person name="Barry K."/>
            <person name="Bills G."/>
            <person name="Bluhm B."/>
            <person name="Cannon C."/>
            <person name="Castanera R."/>
            <person name="Culley D."/>
            <person name="Daum C."/>
            <person name="Ezra D."/>
            <person name="Gonzalez J."/>
            <person name="Henrissat B."/>
            <person name="Kuo A."/>
            <person name="Liang C."/>
            <person name="Lipzen A."/>
            <person name="Lutzoni F."/>
            <person name="Magnuson J."/>
            <person name="Mondo S."/>
            <person name="Nolan M."/>
            <person name="Ohm R."/>
            <person name="Pangilinan J."/>
            <person name="Park H.-J."/>
            <person name="Ramirez L."/>
            <person name="Alfaro M."/>
            <person name="Sun H."/>
            <person name="Tritt A."/>
            <person name="Yoshinaga Y."/>
            <person name="Zwiers L.-H."/>
            <person name="Turgeon B."/>
            <person name="Goodwin S."/>
            <person name="Spatafora J."/>
            <person name="Crous P."/>
            <person name="Grigoriev I."/>
        </authorList>
    </citation>
    <scope>NUCLEOTIDE SEQUENCE</scope>
    <source>
        <strain evidence="1">CBS 675.92</strain>
    </source>
</reference>
<accession>A0A6A5TFP3</accession>
<organism evidence="1 2">
    <name type="scientific">Byssothecium circinans</name>
    <dbReference type="NCBI Taxonomy" id="147558"/>
    <lineage>
        <taxon>Eukaryota</taxon>
        <taxon>Fungi</taxon>
        <taxon>Dikarya</taxon>
        <taxon>Ascomycota</taxon>
        <taxon>Pezizomycotina</taxon>
        <taxon>Dothideomycetes</taxon>
        <taxon>Pleosporomycetidae</taxon>
        <taxon>Pleosporales</taxon>
        <taxon>Massarineae</taxon>
        <taxon>Massarinaceae</taxon>
        <taxon>Byssothecium</taxon>
    </lineage>
</organism>
<sequence length="66" mass="7974">RYFYPYKDKFKVNLKIDLFTLRSTIYFIMTSQEVFPDIVSREIISYFISSIFPNDPYVCKVITQKC</sequence>
<dbReference type="OrthoDB" id="1668230at2759"/>
<name>A0A6A5TFP3_9PLEO</name>
<evidence type="ECO:0000313" key="2">
    <source>
        <dbReference type="Proteomes" id="UP000800035"/>
    </source>
</evidence>
<gene>
    <name evidence="1" type="ORF">CC80DRAFT_424664</name>
</gene>
<proteinExistence type="predicted"/>
<dbReference type="Proteomes" id="UP000800035">
    <property type="component" value="Unassembled WGS sequence"/>
</dbReference>
<keyword evidence="2" id="KW-1185">Reference proteome</keyword>
<evidence type="ECO:0000313" key="1">
    <source>
        <dbReference type="EMBL" id="KAF1951401.1"/>
    </source>
</evidence>
<protein>
    <submittedName>
        <fullName evidence="1">Uncharacterized protein</fullName>
    </submittedName>
</protein>
<feature type="non-terminal residue" evidence="1">
    <location>
        <position position="1"/>
    </location>
</feature>